<comment type="caution">
    <text evidence="1">The sequence shown here is derived from an EMBL/GenBank/DDBJ whole genome shotgun (WGS) entry which is preliminary data.</text>
</comment>
<evidence type="ECO:0000313" key="1">
    <source>
        <dbReference type="EMBL" id="KAK9200670.1"/>
    </source>
</evidence>
<dbReference type="PANTHER" id="PTHR45752:SF195">
    <property type="entry name" value="LEUCINE-RICH REPEAT (LRR) FAMILY PROTEIN-RELATED"/>
    <property type="match status" value="1"/>
</dbReference>
<sequence length="148" mass="16505">MEHLNQISVGRTTITEQLPSSFENVEGLETPGLEGCSEPDEIGNFKSHEYVDLRHCALTAVLQEIGCTSTLEWLHLRANNFESLPACIEQRSRLTNLALCGRNMPQSLTELPLSLKLLDASDCERLQSLPEIPSYLEELDAPLIQTLL</sequence>
<proteinExistence type="predicted"/>
<dbReference type="InterPro" id="IPR050715">
    <property type="entry name" value="LRR-SigEffector_domain"/>
</dbReference>
<dbReference type="AlphaFoldDB" id="A0AAP0MER2"/>
<dbReference type="EMBL" id="JBCGBO010000005">
    <property type="protein sequence ID" value="KAK9200670.1"/>
    <property type="molecule type" value="Genomic_DNA"/>
</dbReference>
<dbReference type="SUPFAM" id="SSF52047">
    <property type="entry name" value="RNI-like"/>
    <property type="match status" value="1"/>
</dbReference>
<reference evidence="1 2" key="1">
    <citation type="submission" date="2024-05" db="EMBL/GenBank/DDBJ databases">
        <title>Haplotype-resolved chromosome-level genome assembly of Huyou (Citrus changshanensis).</title>
        <authorList>
            <person name="Miao C."/>
            <person name="Chen W."/>
            <person name="Wu Y."/>
            <person name="Wang L."/>
            <person name="Zhao S."/>
            <person name="Grierson D."/>
            <person name="Xu C."/>
            <person name="Chen K."/>
        </authorList>
    </citation>
    <scope>NUCLEOTIDE SEQUENCE [LARGE SCALE GENOMIC DNA]</scope>
    <source>
        <strain evidence="1">01-14</strain>
        <tissue evidence="1">Leaf</tissue>
    </source>
</reference>
<evidence type="ECO:0000313" key="2">
    <source>
        <dbReference type="Proteomes" id="UP001428341"/>
    </source>
</evidence>
<protein>
    <submittedName>
        <fullName evidence="1">Uncharacterized protein</fullName>
    </submittedName>
</protein>
<dbReference type="Proteomes" id="UP001428341">
    <property type="component" value="Unassembled WGS sequence"/>
</dbReference>
<organism evidence="1 2">
    <name type="scientific">Citrus x changshan-huyou</name>
    <dbReference type="NCBI Taxonomy" id="2935761"/>
    <lineage>
        <taxon>Eukaryota</taxon>
        <taxon>Viridiplantae</taxon>
        <taxon>Streptophyta</taxon>
        <taxon>Embryophyta</taxon>
        <taxon>Tracheophyta</taxon>
        <taxon>Spermatophyta</taxon>
        <taxon>Magnoliopsida</taxon>
        <taxon>eudicotyledons</taxon>
        <taxon>Gunneridae</taxon>
        <taxon>Pentapetalae</taxon>
        <taxon>rosids</taxon>
        <taxon>malvids</taxon>
        <taxon>Sapindales</taxon>
        <taxon>Rutaceae</taxon>
        <taxon>Aurantioideae</taxon>
        <taxon>Citrus</taxon>
    </lineage>
</organism>
<dbReference type="Gene3D" id="3.80.10.10">
    <property type="entry name" value="Ribonuclease Inhibitor"/>
    <property type="match status" value="1"/>
</dbReference>
<accession>A0AAP0MER2</accession>
<gene>
    <name evidence="1" type="ORF">WN944_015868</name>
</gene>
<name>A0AAP0MER2_9ROSI</name>
<keyword evidence="2" id="KW-1185">Reference proteome</keyword>
<dbReference type="PANTHER" id="PTHR45752">
    <property type="entry name" value="LEUCINE-RICH REPEAT-CONTAINING"/>
    <property type="match status" value="1"/>
</dbReference>
<dbReference type="InterPro" id="IPR032675">
    <property type="entry name" value="LRR_dom_sf"/>
</dbReference>